<dbReference type="Proteomes" id="UP000823937">
    <property type="component" value="Unassembled WGS sequence"/>
</dbReference>
<protein>
    <submittedName>
        <fullName evidence="2">PadR family transcriptional regulator</fullName>
    </submittedName>
</protein>
<comment type="caution">
    <text evidence="2">The sequence shown here is derived from an EMBL/GenBank/DDBJ whole genome shotgun (WGS) entry which is preliminary data.</text>
</comment>
<dbReference type="InterPro" id="IPR036388">
    <property type="entry name" value="WH-like_DNA-bd_sf"/>
</dbReference>
<dbReference type="InterPro" id="IPR005149">
    <property type="entry name" value="Tscrpt_reg_PadR_N"/>
</dbReference>
<dbReference type="EMBL" id="DXHX01000141">
    <property type="protein sequence ID" value="HIV75417.1"/>
    <property type="molecule type" value="Genomic_DNA"/>
</dbReference>
<evidence type="ECO:0000259" key="1">
    <source>
        <dbReference type="Pfam" id="PF03551"/>
    </source>
</evidence>
<evidence type="ECO:0000313" key="3">
    <source>
        <dbReference type="Proteomes" id="UP000823937"/>
    </source>
</evidence>
<name>A0A9D1TLH7_9BACI</name>
<dbReference type="AlphaFoldDB" id="A0A9D1TLH7"/>
<proteinExistence type="predicted"/>
<dbReference type="PANTHER" id="PTHR33169">
    <property type="entry name" value="PADR-FAMILY TRANSCRIPTIONAL REGULATOR"/>
    <property type="match status" value="1"/>
</dbReference>
<organism evidence="2 3">
    <name type="scientific">Candidatus Pseudogracilibacillus intestinigallinarum</name>
    <dbReference type="NCBI Taxonomy" id="2838742"/>
    <lineage>
        <taxon>Bacteria</taxon>
        <taxon>Bacillati</taxon>
        <taxon>Bacillota</taxon>
        <taxon>Bacilli</taxon>
        <taxon>Bacillales</taxon>
        <taxon>Bacillaceae</taxon>
        <taxon>Pseudogracilibacillus</taxon>
    </lineage>
</organism>
<dbReference type="PANTHER" id="PTHR33169:SF13">
    <property type="entry name" value="PADR-FAMILY TRANSCRIPTIONAL REGULATOR"/>
    <property type="match status" value="1"/>
</dbReference>
<accession>A0A9D1TLH7</accession>
<sequence>MKPFEPLTDSMFYIMAAFTEPRHGYAVMKLIEDTTAGDFTIGPASLYTIIKKLMKEKFIRLHDISDGRRKVYVLTELGRNALEWDLDRRKAMVHLAEKGLKGEMKNEEKD</sequence>
<dbReference type="InterPro" id="IPR036390">
    <property type="entry name" value="WH_DNA-bd_sf"/>
</dbReference>
<dbReference type="Pfam" id="PF03551">
    <property type="entry name" value="PadR"/>
    <property type="match status" value="1"/>
</dbReference>
<feature type="domain" description="Transcription regulator PadR N-terminal" evidence="1">
    <location>
        <begin position="19"/>
        <end position="83"/>
    </location>
</feature>
<dbReference type="SUPFAM" id="SSF46785">
    <property type="entry name" value="Winged helix' DNA-binding domain"/>
    <property type="match status" value="1"/>
</dbReference>
<dbReference type="Gene3D" id="1.10.10.10">
    <property type="entry name" value="Winged helix-like DNA-binding domain superfamily/Winged helix DNA-binding domain"/>
    <property type="match status" value="1"/>
</dbReference>
<evidence type="ECO:0000313" key="2">
    <source>
        <dbReference type="EMBL" id="HIV75417.1"/>
    </source>
</evidence>
<reference evidence="2" key="1">
    <citation type="journal article" date="2021" name="PeerJ">
        <title>Extensive microbial diversity within the chicken gut microbiome revealed by metagenomics and culture.</title>
        <authorList>
            <person name="Gilroy R."/>
            <person name="Ravi A."/>
            <person name="Getino M."/>
            <person name="Pursley I."/>
            <person name="Horton D.L."/>
            <person name="Alikhan N.F."/>
            <person name="Baker D."/>
            <person name="Gharbi K."/>
            <person name="Hall N."/>
            <person name="Watson M."/>
            <person name="Adriaenssens E.M."/>
            <person name="Foster-Nyarko E."/>
            <person name="Jarju S."/>
            <person name="Secka A."/>
            <person name="Antonio M."/>
            <person name="Oren A."/>
            <person name="Chaudhuri R.R."/>
            <person name="La Ragione R."/>
            <person name="Hildebrand F."/>
            <person name="Pallen M.J."/>
        </authorList>
    </citation>
    <scope>NUCLEOTIDE SEQUENCE</scope>
    <source>
        <strain evidence="2">CHK169-2315</strain>
    </source>
</reference>
<reference evidence="2" key="2">
    <citation type="submission" date="2021-04" db="EMBL/GenBank/DDBJ databases">
        <authorList>
            <person name="Gilroy R."/>
        </authorList>
    </citation>
    <scope>NUCLEOTIDE SEQUENCE</scope>
    <source>
        <strain evidence="2">CHK169-2315</strain>
    </source>
</reference>
<gene>
    <name evidence="2" type="ORF">H9895_10085</name>
</gene>
<dbReference type="InterPro" id="IPR052509">
    <property type="entry name" value="Metal_resp_DNA-bind_regulator"/>
</dbReference>